<organism evidence="1">
    <name type="scientific">OCS116 cluster bacterium</name>
    <dbReference type="NCBI Taxonomy" id="2030921"/>
    <lineage>
        <taxon>Bacteria</taxon>
        <taxon>Pseudomonadati</taxon>
        <taxon>Pseudomonadota</taxon>
        <taxon>Alphaproteobacteria</taxon>
        <taxon>OCS116 cluster</taxon>
    </lineage>
</organism>
<gene>
    <name evidence="1" type="ORF">COB13_14165</name>
</gene>
<evidence type="ECO:0000313" key="1">
    <source>
        <dbReference type="EMBL" id="PCI98196.1"/>
    </source>
</evidence>
<reference evidence="1" key="2">
    <citation type="journal article" date="2018" name="ISME J.">
        <title>A dynamic microbial community with high functional redundancy inhabits the cold, oxic subseafloor aquifer.</title>
        <authorList>
            <person name="Tully B.J."/>
            <person name="Wheat C.G."/>
            <person name="Glazer B.T."/>
            <person name="Huber J.A."/>
        </authorList>
    </citation>
    <scope>NUCLEOTIDE SEQUENCE</scope>
    <source>
        <strain evidence="1">NORP83</strain>
    </source>
</reference>
<comment type="caution">
    <text evidence="1">The sequence shown here is derived from an EMBL/GenBank/DDBJ whole genome shotgun (WGS) entry which is preliminary data.</text>
</comment>
<proteinExistence type="predicted"/>
<protein>
    <recommendedName>
        <fullName evidence="2">YdhG-like domain-containing protein</fullName>
    </recommendedName>
</protein>
<accession>A0A2A4YTQ5</accession>
<evidence type="ECO:0008006" key="2">
    <source>
        <dbReference type="Google" id="ProtNLM"/>
    </source>
</evidence>
<reference key="1">
    <citation type="submission" date="2017-08" db="EMBL/GenBank/DDBJ databases">
        <title>A dynamic microbial community with high functional redundancy inhabits the cold, oxic subseafloor aquifer.</title>
        <authorList>
            <person name="Tully B.J."/>
            <person name="Wheat C.G."/>
            <person name="Glazer B.T."/>
            <person name="Huber J.A."/>
        </authorList>
    </citation>
    <scope>NUCLEOTIDE SEQUENCE [LARGE SCALE GENOMIC DNA]</scope>
</reference>
<name>A0A2A4YTQ5_9PROT</name>
<sequence>MADDVIKFTSMVAPRFGSTIQKLADIIAQHDAAAVRSIGKMMGNDALLYSQQDIMKYAITCHAKHISLHLMPIYCYADIHAKYKPLIKAGKFQKGCVNFTNLDKIPLGEIGQLIVECAAVPYPTQYQLDKRK</sequence>
<dbReference type="AlphaFoldDB" id="A0A2A4YTQ5"/>
<dbReference type="EMBL" id="NVUS01000023">
    <property type="protein sequence ID" value="PCI98196.1"/>
    <property type="molecule type" value="Genomic_DNA"/>
</dbReference>